<dbReference type="AlphaFoldDB" id="A0A0B7C5B0"/>
<organism evidence="2">
    <name type="scientific">Arion vulgaris</name>
    <dbReference type="NCBI Taxonomy" id="1028688"/>
    <lineage>
        <taxon>Eukaryota</taxon>
        <taxon>Metazoa</taxon>
        <taxon>Spiralia</taxon>
        <taxon>Lophotrochozoa</taxon>
        <taxon>Mollusca</taxon>
        <taxon>Gastropoda</taxon>
        <taxon>Heterobranchia</taxon>
        <taxon>Euthyneura</taxon>
        <taxon>Panpulmonata</taxon>
        <taxon>Eupulmonata</taxon>
        <taxon>Stylommatophora</taxon>
        <taxon>Helicina</taxon>
        <taxon>Arionoidea</taxon>
        <taxon>Arionidae</taxon>
        <taxon>Arion</taxon>
    </lineage>
</organism>
<protein>
    <submittedName>
        <fullName evidence="2">Uncharacterized protein</fullName>
    </submittedName>
</protein>
<feature type="non-terminal residue" evidence="2">
    <location>
        <position position="104"/>
    </location>
</feature>
<evidence type="ECO:0000313" key="2">
    <source>
        <dbReference type="EMBL" id="CEK99660.1"/>
    </source>
</evidence>
<feature type="non-terminal residue" evidence="2">
    <location>
        <position position="1"/>
    </location>
</feature>
<proteinExistence type="predicted"/>
<name>A0A0B7C5B0_9EUPU</name>
<evidence type="ECO:0000256" key="1">
    <source>
        <dbReference type="SAM" id="MobiDB-lite"/>
    </source>
</evidence>
<feature type="region of interest" description="Disordered" evidence="1">
    <location>
        <begin position="48"/>
        <end position="67"/>
    </location>
</feature>
<reference evidence="2" key="1">
    <citation type="submission" date="2014-12" db="EMBL/GenBank/DDBJ databases">
        <title>Insight into the proteome of Arion vulgaris.</title>
        <authorList>
            <person name="Aradska J."/>
            <person name="Bulat T."/>
            <person name="Smidak R."/>
            <person name="Sarate P."/>
            <person name="Gangsoo J."/>
            <person name="Sialana F."/>
            <person name="Bilban M."/>
            <person name="Lubec G."/>
        </authorList>
    </citation>
    <scope>NUCLEOTIDE SEQUENCE</scope>
    <source>
        <tissue evidence="2">Skin</tissue>
    </source>
</reference>
<sequence>IEDTMYQEMKLAINRSLVDVKPRRKKVSRLLKSDENFMYATFKIKPKGLTPRKSRRRRKDATSSTTVVAETLSNLRQKALRDCVASCSDMDNSKPPSMVAWKFH</sequence>
<dbReference type="EMBL" id="HACG01052789">
    <property type="protein sequence ID" value="CEK99660.1"/>
    <property type="molecule type" value="Transcribed_RNA"/>
</dbReference>
<accession>A0A0B7C5B0</accession>
<feature type="compositionally biased region" description="Basic residues" evidence="1">
    <location>
        <begin position="48"/>
        <end position="59"/>
    </location>
</feature>
<gene>
    <name evidence="2" type="primary">ORF221816</name>
</gene>